<feature type="domain" description="Myb-like" evidence="1">
    <location>
        <begin position="9"/>
        <end position="55"/>
    </location>
</feature>
<dbReference type="GO" id="GO:0005634">
    <property type="term" value="C:nucleus"/>
    <property type="evidence" value="ECO:0007669"/>
    <property type="project" value="TreeGrafter"/>
</dbReference>
<dbReference type="CDD" id="cd00167">
    <property type="entry name" value="SANT"/>
    <property type="match status" value="2"/>
</dbReference>
<gene>
    <name evidence="3" type="ORF">KFE25_006073</name>
</gene>
<dbReference type="PANTHER" id="PTHR45614:SF25">
    <property type="entry name" value="MYB PROTEIN"/>
    <property type="match status" value="1"/>
</dbReference>
<keyword evidence="4" id="KW-1185">Reference proteome</keyword>
<dbReference type="InterPro" id="IPR017930">
    <property type="entry name" value="Myb_dom"/>
</dbReference>
<reference evidence="3" key="1">
    <citation type="submission" date="2021-05" db="EMBL/GenBank/DDBJ databases">
        <title>The genome of the haptophyte Pavlova lutheri (Diacronema luteri, Pavlovales) - a model for lipid biosynthesis in eukaryotic algae.</title>
        <authorList>
            <person name="Hulatt C.J."/>
            <person name="Posewitz M.C."/>
        </authorList>
    </citation>
    <scope>NUCLEOTIDE SEQUENCE</scope>
    <source>
        <strain evidence="3">NIVA-4/92</strain>
    </source>
</reference>
<dbReference type="InterPro" id="IPR009057">
    <property type="entry name" value="Homeodomain-like_sf"/>
</dbReference>
<evidence type="ECO:0000259" key="1">
    <source>
        <dbReference type="PROSITE" id="PS50090"/>
    </source>
</evidence>
<proteinExistence type="predicted"/>
<feature type="domain" description="HTH myb-type" evidence="2">
    <location>
        <begin position="1"/>
        <end position="59"/>
    </location>
</feature>
<dbReference type="Proteomes" id="UP000751190">
    <property type="component" value="Unassembled WGS sequence"/>
</dbReference>
<dbReference type="AlphaFoldDB" id="A0A8J5XQ87"/>
<dbReference type="GO" id="GO:0000978">
    <property type="term" value="F:RNA polymerase II cis-regulatory region sequence-specific DNA binding"/>
    <property type="evidence" value="ECO:0007669"/>
    <property type="project" value="TreeGrafter"/>
</dbReference>
<feature type="domain" description="Myb-like" evidence="1">
    <location>
        <begin position="56"/>
        <end position="106"/>
    </location>
</feature>
<dbReference type="EMBL" id="JAGTXO010000002">
    <property type="protein sequence ID" value="KAG8469618.1"/>
    <property type="molecule type" value="Genomic_DNA"/>
</dbReference>
<protein>
    <submittedName>
        <fullName evidence="3">Uncharacterized protein</fullName>
    </submittedName>
</protein>
<dbReference type="SMART" id="SM00717">
    <property type="entry name" value="SANT"/>
    <property type="match status" value="2"/>
</dbReference>
<evidence type="ECO:0000313" key="3">
    <source>
        <dbReference type="EMBL" id="KAG8469618.1"/>
    </source>
</evidence>
<dbReference type="OMA" id="PMHARAM"/>
<dbReference type="InterPro" id="IPR001005">
    <property type="entry name" value="SANT/Myb"/>
</dbReference>
<dbReference type="PANTHER" id="PTHR45614">
    <property type="entry name" value="MYB PROTEIN-RELATED"/>
    <property type="match status" value="1"/>
</dbReference>
<dbReference type="InterPro" id="IPR050560">
    <property type="entry name" value="MYB_TF"/>
</dbReference>
<evidence type="ECO:0000313" key="4">
    <source>
        <dbReference type="Proteomes" id="UP000751190"/>
    </source>
</evidence>
<evidence type="ECO:0000259" key="2">
    <source>
        <dbReference type="PROSITE" id="PS51294"/>
    </source>
</evidence>
<dbReference type="Gene3D" id="1.10.10.60">
    <property type="entry name" value="Homeodomain-like"/>
    <property type="match status" value="2"/>
</dbReference>
<dbReference type="PROSITE" id="PS51294">
    <property type="entry name" value="HTH_MYB"/>
    <property type="match status" value="1"/>
</dbReference>
<dbReference type="Pfam" id="PF13921">
    <property type="entry name" value="Myb_DNA-bind_6"/>
    <property type="match status" value="1"/>
</dbReference>
<organism evidence="3 4">
    <name type="scientific">Diacronema lutheri</name>
    <name type="common">Unicellular marine alga</name>
    <name type="synonym">Monochrysis lutheri</name>
    <dbReference type="NCBI Taxonomy" id="2081491"/>
    <lineage>
        <taxon>Eukaryota</taxon>
        <taxon>Haptista</taxon>
        <taxon>Haptophyta</taxon>
        <taxon>Pavlovophyceae</taxon>
        <taxon>Pavlovales</taxon>
        <taxon>Pavlovaceae</taxon>
        <taxon>Diacronema</taxon>
    </lineage>
</organism>
<dbReference type="SUPFAM" id="SSF46689">
    <property type="entry name" value="Homeodomain-like"/>
    <property type="match status" value="1"/>
</dbReference>
<sequence length="337" mass="36005">MMRLRTGSRTAWQPEEDAALIQAVEAHGPHSWATIAAILKTRTAGQCSDRWRTQLAPGIVKDGWRAEEDETILSMGVQLRGQWSRLAVMLPGRSRHAVKNRFYALRRRVTGEPDGPQPRCTIAQAHALPSAHPLMMPTMGGVGPHQTLVSVPSSWPVIDGWAHPHMPPVAYAFPSGARAHAKPMHARAMHAPPDGLSHHPGWGALAGGMHVALRPDQQLEHHRQLLLHDAGPSCLNAHSATASGLPMLPAGGGGGAAGWMDPASMHTMPSPLASDRGPPTHYVVAGAEPLAHGGGYTGEHFAHSHSLSGDVVHQHMQRAKLHPAQDFPMGAPGEPTH</sequence>
<dbReference type="GO" id="GO:0000981">
    <property type="term" value="F:DNA-binding transcription factor activity, RNA polymerase II-specific"/>
    <property type="evidence" value="ECO:0007669"/>
    <property type="project" value="TreeGrafter"/>
</dbReference>
<dbReference type="OrthoDB" id="2143914at2759"/>
<accession>A0A8J5XQ87</accession>
<comment type="caution">
    <text evidence="3">The sequence shown here is derived from an EMBL/GenBank/DDBJ whole genome shotgun (WGS) entry which is preliminary data.</text>
</comment>
<name>A0A8J5XQ87_DIALT</name>
<dbReference type="PROSITE" id="PS50090">
    <property type="entry name" value="MYB_LIKE"/>
    <property type="match status" value="2"/>
</dbReference>